<protein>
    <submittedName>
        <fullName evidence="1">Uncharacterized protein</fullName>
    </submittedName>
</protein>
<reference evidence="1 2" key="1">
    <citation type="journal article" date="2023" name="Microorganisms">
        <title>Thiorhodovibrio frisius and Trv. litoralis spp. nov., Two Novel Members from a Clade of Fastidious Purple Sulfur Bacteria That Exhibit Unique Red-Shifted Light-Harvesting Capabilities.</title>
        <authorList>
            <person name="Methner A."/>
            <person name="Kuzyk S.B."/>
            <person name="Petersen J."/>
            <person name="Bauer S."/>
            <person name="Brinkmann H."/>
            <person name="Sichau K."/>
            <person name="Wanner G."/>
            <person name="Wolf J."/>
            <person name="Neumann-Schaal M."/>
            <person name="Henke P."/>
            <person name="Tank M."/>
            <person name="Sproer C."/>
            <person name="Bunk B."/>
            <person name="Overmann J."/>
        </authorList>
    </citation>
    <scope>NUCLEOTIDE SEQUENCE [LARGE SCALE GENOMIC DNA]</scope>
    <source>
        <strain evidence="1 2">DSM 6702</strain>
    </source>
</reference>
<proteinExistence type="predicted"/>
<evidence type="ECO:0000313" key="1">
    <source>
        <dbReference type="EMBL" id="WPL15340.1"/>
    </source>
</evidence>
<keyword evidence="2" id="KW-1185">Reference proteome</keyword>
<accession>A0ABZ0S793</accession>
<sequence>MKYRFTDYFEKKVIAKRPYLTKEMCITVVEGFLRREMQDDGE</sequence>
<gene>
    <name evidence="1" type="ORF">Thiowin_00231</name>
</gene>
<dbReference type="Proteomes" id="UP001432180">
    <property type="component" value="Chromosome"/>
</dbReference>
<organism evidence="1 2">
    <name type="scientific">Thiorhodovibrio winogradskyi</name>
    <dbReference type="NCBI Taxonomy" id="77007"/>
    <lineage>
        <taxon>Bacteria</taxon>
        <taxon>Pseudomonadati</taxon>
        <taxon>Pseudomonadota</taxon>
        <taxon>Gammaproteobacteria</taxon>
        <taxon>Chromatiales</taxon>
        <taxon>Chromatiaceae</taxon>
        <taxon>Thiorhodovibrio</taxon>
    </lineage>
</organism>
<evidence type="ECO:0000313" key="2">
    <source>
        <dbReference type="Proteomes" id="UP001432180"/>
    </source>
</evidence>
<dbReference type="EMBL" id="CP121472">
    <property type="protein sequence ID" value="WPL15340.1"/>
    <property type="molecule type" value="Genomic_DNA"/>
</dbReference>
<name>A0ABZ0S793_9GAMM</name>